<sequence>MAGSCGGNQVRLFDFLVSWFVKWDADIVGLFCVVLWRVWFNRNQVTHGKAGLDLREVVGWAENFLTEYRSANQVQGHHLAPLCNRNVSWRPPSYGRYKFQEEVEEAKADSIDWFQEEYRLVSRGILRFQLRKLGGERRGKKNIVIIVCSVVGSMILIIFIGCSIFLRMRKTEEDYESMLKFLLLFLLFKALGCFRIGVLSNGQQIAVKRMSMNSKQGDLEFQKVVLQYVVLSNDETETADNVVNACSSQGDAVVAAAVAARVDTVVNIAGKDNKKSASGVPSIITEGDVGPAGVDTVVDIAGKDNKKSASGVPSITEGQTKVPHPTKKPCKKDNKLVPPTNKKEDTALLKATENVKGDVVVDQADARVQQIRNKEFIVYRKKSHSCVDTATPQSIKLLQSVPFTASIVHRNKANEFVNKASASTVPSRATNAPFNVFIAAKDNTVLWHAKLGHPSSLNGVPERKHRAIVEMGLTLLAHANLPIKFWNEAFSTAVILINNLPTAVLRFMSPFEKMFGLFQRFDSFQYSSPANTLLQPTSIPVMQAQSPRLSPRDSQMVGELQAQSFGQSDGPSLSSTRAPISSDNSLQPTNSEDLATSDAAPVINAHPMITRGKTGSLKPRVFLSECSLPTSLLSAAEPKSVKAAITDPKCVQCVHRVLDKRKSADEDVDHMYSSSHPYTGLAICVTDQMNDQALHQRSRAMVKKDRNKVNLGG</sequence>
<dbReference type="Gene3D" id="3.30.420.10">
    <property type="entry name" value="Ribonuclease H-like superfamily/Ribonuclease H"/>
    <property type="match status" value="1"/>
</dbReference>
<feature type="compositionally biased region" description="Basic and acidic residues" evidence="1">
    <location>
        <begin position="331"/>
        <end position="340"/>
    </location>
</feature>
<protein>
    <recommendedName>
        <fullName evidence="5">Integrase catalytic domain-containing protein</fullName>
    </recommendedName>
</protein>
<feature type="region of interest" description="Disordered" evidence="1">
    <location>
        <begin position="563"/>
        <end position="599"/>
    </location>
</feature>
<feature type="transmembrane region" description="Helical" evidence="2">
    <location>
        <begin position="143"/>
        <end position="166"/>
    </location>
</feature>
<name>A0A5C7GSS0_9ROSI</name>
<reference evidence="4" key="1">
    <citation type="journal article" date="2019" name="Gigascience">
        <title>De novo genome assembly of the endangered Acer yangbiense, a plant species with extremely small populations endemic to Yunnan Province, China.</title>
        <authorList>
            <person name="Yang J."/>
            <person name="Wariss H.M."/>
            <person name="Tao L."/>
            <person name="Zhang R."/>
            <person name="Yun Q."/>
            <person name="Hollingsworth P."/>
            <person name="Dao Z."/>
            <person name="Luo G."/>
            <person name="Guo H."/>
            <person name="Ma Y."/>
            <person name="Sun W."/>
        </authorList>
    </citation>
    <scope>NUCLEOTIDE SEQUENCE [LARGE SCALE GENOMIC DNA]</scope>
    <source>
        <strain evidence="4">cv. Malutang</strain>
    </source>
</reference>
<evidence type="ECO:0000313" key="3">
    <source>
        <dbReference type="EMBL" id="TXG47166.1"/>
    </source>
</evidence>
<dbReference type="Proteomes" id="UP000323000">
    <property type="component" value="Chromosome 13"/>
</dbReference>
<dbReference type="InterPro" id="IPR039537">
    <property type="entry name" value="Retrotran_Ty1/copia-like"/>
</dbReference>
<evidence type="ECO:0000313" key="4">
    <source>
        <dbReference type="Proteomes" id="UP000323000"/>
    </source>
</evidence>
<evidence type="ECO:0000256" key="2">
    <source>
        <dbReference type="SAM" id="Phobius"/>
    </source>
</evidence>
<dbReference type="AlphaFoldDB" id="A0A5C7GSS0"/>
<keyword evidence="4" id="KW-1185">Reference proteome</keyword>
<dbReference type="PANTHER" id="PTHR42648:SF26">
    <property type="entry name" value="INTEGRASE CATALYTIC DOMAIN-CONTAINING PROTEIN"/>
    <property type="match status" value="1"/>
</dbReference>
<evidence type="ECO:0000256" key="1">
    <source>
        <dbReference type="SAM" id="MobiDB-lite"/>
    </source>
</evidence>
<comment type="caution">
    <text evidence="3">The sequence shown here is derived from an EMBL/GenBank/DDBJ whole genome shotgun (WGS) entry which is preliminary data.</text>
</comment>
<proteinExistence type="predicted"/>
<dbReference type="OrthoDB" id="1906820at2759"/>
<evidence type="ECO:0008006" key="5">
    <source>
        <dbReference type="Google" id="ProtNLM"/>
    </source>
</evidence>
<accession>A0A5C7GSS0</accession>
<keyword evidence="2" id="KW-1133">Transmembrane helix</keyword>
<dbReference type="EMBL" id="VAHF01000013">
    <property type="protein sequence ID" value="TXG47166.1"/>
    <property type="molecule type" value="Genomic_DNA"/>
</dbReference>
<feature type="region of interest" description="Disordered" evidence="1">
    <location>
        <begin position="305"/>
        <end position="340"/>
    </location>
</feature>
<dbReference type="InterPro" id="IPR036397">
    <property type="entry name" value="RNaseH_sf"/>
</dbReference>
<gene>
    <name evidence="3" type="ORF">EZV62_026460</name>
</gene>
<keyword evidence="2" id="KW-0472">Membrane</keyword>
<feature type="compositionally biased region" description="Polar residues" evidence="1">
    <location>
        <begin position="563"/>
        <end position="594"/>
    </location>
</feature>
<feature type="transmembrane region" description="Helical" evidence="2">
    <location>
        <begin position="178"/>
        <end position="200"/>
    </location>
</feature>
<organism evidence="3 4">
    <name type="scientific">Acer yangbiense</name>
    <dbReference type="NCBI Taxonomy" id="1000413"/>
    <lineage>
        <taxon>Eukaryota</taxon>
        <taxon>Viridiplantae</taxon>
        <taxon>Streptophyta</taxon>
        <taxon>Embryophyta</taxon>
        <taxon>Tracheophyta</taxon>
        <taxon>Spermatophyta</taxon>
        <taxon>Magnoliopsida</taxon>
        <taxon>eudicotyledons</taxon>
        <taxon>Gunneridae</taxon>
        <taxon>Pentapetalae</taxon>
        <taxon>rosids</taxon>
        <taxon>malvids</taxon>
        <taxon>Sapindales</taxon>
        <taxon>Sapindaceae</taxon>
        <taxon>Hippocastanoideae</taxon>
        <taxon>Acereae</taxon>
        <taxon>Acer</taxon>
    </lineage>
</organism>
<keyword evidence="2" id="KW-0812">Transmembrane</keyword>
<dbReference type="InterPro" id="IPR012337">
    <property type="entry name" value="RNaseH-like_sf"/>
</dbReference>
<dbReference type="GO" id="GO:0003676">
    <property type="term" value="F:nucleic acid binding"/>
    <property type="evidence" value="ECO:0007669"/>
    <property type="project" value="InterPro"/>
</dbReference>
<dbReference type="PANTHER" id="PTHR42648">
    <property type="entry name" value="TRANSPOSASE, PUTATIVE-RELATED"/>
    <property type="match status" value="1"/>
</dbReference>
<dbReference type="SUPFAM" id="SSF53098">
    <property type="entry name" value="Ribonuclease H-like"/>
    <property type="match status" value="1"/>
</dbReference>